<dbReference type="Pfam" id="PF04478">
    <property type="entry name" value="Mid2"/>
    <property type="match status" value="1"/>
</dbReference>
<accession>A0A1B8GNW9</accession>
<dbReference type="GeneID" id="28837919"/>
<evidence type="ECO:0000256" key="1">
    <source>
        <dbReference type="SAM" id="MobiDB-lite"/>
    </source>
</evidence>
<reference evidence="5 6" key="1">
    <citation type="submission" date="2016-03" db="EMBL/GenBank/DDBJ databases">
        <title>Comparative genomics of Pseudogymnoascus destructans, the fungus causing white-nose syndrome of bats.</title>
        <authorList>
            <person name="Palmer J.M."/>
            <person name="Drees K.P."/>
            <person name="Foster J.T."/>
            <person name="Lindner D.L."/>
        </authorList>
    </citation>
    <scope>NUCLEOTIDE SEQUENCE [LARGE SCALE GENOMIC DNA]</scope>
    <source>
        <strain evidence="5 6">UAMH 10579</strain>
    </source>
</reference>
<evidence type="ECO:0000256" key="3">
    <source>
        <dbReference type="SAM" id="SignalP"/>
    </source>
</evidence>
<evidence type="ECO:0000259" key="4">
    <source>
        <dbReference type="Pfam" id="PF04478"/>
    </source>
</evidence>
<dbReference type="RefSeq" id="XP_018131233.1">
    <property type="nucleotide sequence ID" value="XM_018274005.2"/>
</dbReference>
<dbReference type="AlphaFoldDB" id="A0A1B8GNW9"/>
<feature type="compositionally biased region" description="Polar residues" evidence="1">
    <location>
        <begin position="588"/>
        <end position="597"/>
    </location>
</feature>
<feature type="transmembrane region" description="Helical" evidence="2">
    <location>
        <begin position="543"/>
        <end position="567"/>
    </location>
</feature>
<keyword evidence="2" id="KW-1133">Transmembrane helix</keyword>
<feature type="chain" id="PRO_5008608787" description="Mid2 domain-containing protein" evidence="3">
    <location>
        <begin position="22"/>
        <end position="605"/>
    </location>
</feature>
<feature type="region of interest" description="Disordered" evidence="1">
    <location>
        <begin position="507"/>
        <end position="528"/>
    </location>
</feature>
<name>A0A1B8GNW9_9PEZI</name>
<evidence type="ECO:0000256" key="2">
    <source>
        <dbReference type="SAM" id="Phobius"/>
    </source>
</evidence>
<feature type="compositionally biased region" description="Low complexity" evidence="1">
    <location>
        <begin position="507"/>
        <end position="524"/>
    </location>
</feature>
<keyword evidence="6" id="KW-1185">Reference proteome</keyword>
<organism evidence="5 6">
    <name type="scientific">Pseudogymnoascus verrucosus</name>
    <dbReference type="NCBI Taxonomy" id="342668"/>
    <lineage>
        <taxon>Eukaryota</taxon>
        <taxon>Fungi</taxon>
        <taxon>Dikarya</taxon>
        <taxon>Ascomycota</taxon>
        <taxon>Pezizomycotina</taxon>
        <taxon>Leotiomycetes</taxon>
        <taxon>Thelebolales</taxon>
        <taxon>Thelebolaceae</taxon>
        <taxon>Pseudogymnoascus</taxon>
    </lineage>
</organism>
<keyword evidence="2" id="KW-0812">Transmembrane</keyword>
<dbReference type="OrthoDB" id="4733706at2759"/>
<dbReference type="InterPro" id="IPR007567">
    <property type="entry name" value="Mid2_dom"/>
</dbReference>
<proteinExistence type="predicted"/>
<gene>
    <name evidence="5" type="ORF">VE01_04533</name>
</gene>
<feature type="region of interest" description="Disordered" evidence="1">
    <location>
        <begin position="586"/>
        <end position="605"/>
    </location>
</feature>
<evidence type="ECO:0000313" key="6">
    <source>
        <dbReference type="Proteomes" id="UP000091956"/>
    </source>
</evidence>
<keyword evidence="3" id="KW-0732">Signal</keyword>
<evidence type="ECO:0000313" key="5">
    <source>
        <dbReference type="EMBL" id="OBT97500.1"/>
    </source>
</evidence>
<feature type="signal peptide" evidence="3">
    <location>
        <begin position="1"/>
        <end position="21"/>
    </location>
</feature>
<feature type="domain" description="Mid2" evidence="4">
    <location>
        <begin position="510"/>
        <end position="569"/>
    </location>
</feature>
<protein>
    <recommendedName>
        <fullName evidence="4">Mid2 domain-containing protein</fullName>
    </recommendedName>
</protein>
<sequence length="605" mass="63602">MFAPYFLFALCWSICLGSVAAGAAPLNSNLQIRNAPAKPSPETLWAIRRGLSSAVAVKNVTTFKGNTSLDSSWDGAVLFHYEDGAEKGNNLSVSASVDIICTTCYIKGLASVQFTIDGGFNFSEAVGTVKTEIGEEVTNITNTVVDYIKDSAKNVTQSVITGDFDGFDFPPFDVDFDIDIPKLPECNLKFQFDGLELYMEIDTILSGSATYTLNLYTSNTPIGFAVGKELLVGVVFSIDLIISVDAEIDISTGFHIQLNDGIAIDIHMFDHDVSSITFNGGNFEFLPVTLVGADLILTAILRLGIRSGLEFSTPTSFIGGIPVKFSTGIEAGVWADVAKLVTNVTAAPDREDCPLQVVEEYTMLVGANAGASLAIGEHSWGPEPSTQVPIWYTTLVDICAGAKTTAAAAAVTSVAVVGRDEGMTTTVTVVTQTAIVCLSTGLVECPASLQSAVKNVVTSTLIAPVPVGTAEAFPTTTVDAVVRTKAFGTGAKEIGATTGSPVSYVPTVSSTTTTSEPTSSGSTSARTDDNIIEGKTKGVSNKVIIGVSVGLGLPVLILIIAACFYCYKRQRYTPVQMTESPYIGGKSNFGTPESDNSGFDVAHRG</sequence>
<reference evidence="6" key="2">
    <citation type="journal article" date="2018" name="Nat. Commun.">
        <title>Extreme sensitivity to ultraviolet light in the fungal pathogen causing white-nose syndrome of bats.</title>
        <authorList>
            <person name="Palmer J.M."/>
            <person name="Drees K.P."/>
            <person name="Foster J.T."/>
            <person name="Lindner D.L."/>
        </authorList>
    </citation>
    <scope>NUCLEOTIDE SEQUENCE [LARGE SCALE GENOMIC DNA]</scope>
    <source>
        <strain evidence="6">UAMH 10579</strain>
    </source>
</reference>
<dbReference type="STRING" id="342668.A0A1B8GNW9"/>
<dbReference type="Proteomes" id="UP000091956">
    <property type="component" value="Unassembled WGS sequence"/>
</dbReference>
<dbReference type="EMBL" id="KV460221">
    <property type="protein sequence ID" value="OBT97500.1"/>
    <property type="molecule type" value="Genomic_DNA"/>
</dbReference>
<keyword evidence="2" id="KW-0472">Membrane</keyword>